<protein>
    <submittedName>
        <fullName evidence="2">ArsC family transcriptional regulator</fullName>
    </submittedName>
</protein>
<dbReference type="EMBL" id="PVNS01000007">
    <property type="protein sequence ID" value="PRO65551.1"/>
    <property type="molecule type" value="Genomic_DNA"/>
</dbReference>
<dbReference type="PROSITE" id="PS51353">
    <property type="entry name" value="ARSC"/>
    <property type="match status" value="1"/>
</dbReference>
<dbReference type="Proteomes" id="UP000243650">
    <property type="component" value="Unassembled WGS sequence"/>
</dbReference>
<dbReference type="Gene3D" id="3.40.30.10">
    <property type="entry name" value="Glutaredoxin"/>
    <property type="match status" value="1"/>
</dbReference>
<comment type="caution">
    <text evidence="2">The sequence shown here is derived from an EMBL/GenBank/DDBJ whole genome shotgun (WGS) entry which is preliminary data.</text>
</comment>
<comment type="similarity">
    <text evidence="1">Belongs to the ArsC family.</text>
</comment>
<dbReference type="InterPro" id="IPR006660">
    <property type="entry name" value="Arsenate_reductase-like"/>
</dbReference>
<proteinExistence type="inferred from homology"/>
<accession>A0A2P6MGZ4</accession>
<organism evidence="2 3">
    <name type="scientific">Alkalicoccus urumqiensis</name>
    <name type="common">Bacillus urumqiensis</name>
    <dbReference type="NCBI Taxonomy" id="1548213"/>
    <lineage>
        <taxon>Bacteria</taxon>
        <taxon>Bacillati</taxon>
        <taxon>Bacillota</taxon>
        <taxon>Bacilli</taxon>
        <taxon>Bacillales</taxon>
        <taxon>Bacillaceae</taxon>
        <taxon>Alkalicoccus</taxon>
    </lineage>
</organism>
<keyword evidence="3" id="KW-1185">Reference proteome</keyword>
<dbReference type="OrthoDB" id="9794155at2"/>
<dbReference type="PANTHER" id="PTHR30041:SF8">
    <property type="entry name" value="PROTEIN YFFB"/>
    <property type="match status" value="1"/>
</dbReference>
<evidence type="ECO:0000313" key="3">
    <source>
        <dbReference type="Proteomes" id="UP000243650"/>
    </source>
</evidence>
<name>A0A2P6MGZ4_ALKUR</name>
<gene>
    <name evidence="2" type="ORF">C6I21_08465</name>
</gene>
<dbReference type="AlphaFoldDB" id="A0A2P6MGZ4"/>
<reference evidence="2 3" key="1">
    <citation type="submission" date="2018-03" db="EMBL/GenBank/DDBJ databases">
        <title>Bacillus urumqiensis sp. nov., a moderately haloalkaliphilic bacterium isolated from a salt lake.</title>
        <authorList>
            <person name="Zhao B."/>
            <person name="Liao Z."/>
        </authorList>
    </citation>
    <scope>NUCLEOTIDE SEQUENCE [LARGE SCALE GENOMIC DNA]</scope>
    <source>
        <strain evidence="2 3">BZ-SZ-XJ18</strain>
    </source>
</reference>
<dbReference type="InterPro" id="IPR036249">
    <property type="entry name" value="Thioredoxin-like_sf"/>
</dbReference>
<dbReference type="RefSeq" id="WP_105959020.1">
    <property type="nucleotide sequence ID" value="NZ_PVNS01000007.1"/>
</dbReference>
<dbReference type="SUPFAM" id="SSF52833">
    <property type="entry name" value="Thioredoxin-like"/>
    <property type="match status" value="1"/>
</dbReference>
<dbReference type="NCBIfam" id="TIGR01617">
    <property type="entry name" value="arsC_related"/>
    <property type="match status" value="1"/>
</dbReference>
<dbReference type="InterPro" id="IPR006504">
    <property type="entry name" value="Tscrpt_reg_Spx/MgsR"/>
</dbReference>
<dbReference type="CDD" id="cd03036">
    <property type="entry name" value="ArsC_like"/>
    <property type="match status" value="1"/>
</dbReference>
<evidence type="ECO:0000313" key="2">
    <source>
        <dbReference type="EMBL" id="PRO65551.1"/>
    </source>
</evidence>
<dbReference type="Pfam" id="PF03960">
    <property type="entry name" value="ArsC"/>
    <property type="match status" value="1"/>
</dbReference>
<dbReference type="PANTHER" id="PTHR30041">
    <property type="entry name" value="ARSENATE REDUCTASE"/>
    <property type="match status" value="1"/>
</dbReference>
<evidence type="ECO:0000256" key="1">
    <source>
        <dbReference type="PROSITE-ProRule" id="PRU01282"/>
    </source>
</evidence>
<sequence length="120" mass="13904">MIVYEYPKCSTCRKALQWLDENDVSYEKRHIVEETPDAAEIRRIHEKSGLPLKKLFNTSGKAYREQGLKDKVDTMDPEEAYELLSTNGMLMKRPLAVGEKDVTAGFREAEYESVWKNESK</sequence>